<evidence type="ECO:0000256" key="4">
    <source>
        <dbReference type="SAM" id="MobiDB-lite"/>
    </source>
</evidence>
<dbReference type="PANTHER" id="PTHR44267">
    <property type="entry name" value="WD REPEAT-CONTAINING PROTEIN 43"/>
    <property type="match status" value="1"/>
</dbReference>
<feature type="compositionally biased region" description="Acidic residues" evidence="4">
    <location>
        <begin position="51"/>
        <end position="63"/>
    </location>
</feature>
<comment type="subcellular location">
    <subcellularLocation>
        <location evidence="1">Nucleus</location>
    </subcellularLocation>
</comment>
<feature type="compositionally biased region" description="Acidic residues" evidence="4">
    <location>
        <begin position="329"/>
        <end position="347"/>
    </location>
</feature>
<feature type="compositionally biased region" description="Acidic residues" evidence="4">
    <location>
        <begin position="270"/>
        <end position="321"/>
    </location>
</feature>
<proteinExistence type="inferred from homology"/>
<evidence type="ECO:0000313" key="6">
    <source>
        <dbReference type="EMBL" id="TFY70053.1"/>
    </source>
</evidence>
<feature type="compositionally biased region" description="Basic residues" evidence="4">
    <location>
        <begin position="7"/>
        <end position="17"/>
    </location>
</feature>
<sequence length="347" mass="37270">MSSAPPKAKKPRTKPPRSRPAATSSISQPAVAKLPKGVQPVYELASKANDPEDSDEDVADEDAAPAGTDELGPDPGPSTKRYNESASLAVRTGTELGQDASMDDVEGRNMDGELDVDLAELSLGQRLTALAVPLITACVERLGRGSRGATMKGRGGGASSQRGTAMIKWIKAVLAAHSGHLMTMPDLVARLSGLHATLSMRLTLHESLLALNGRLDMVISQIEMRSSAGPTELPGPKRAGKHRRRRPAKKYVEGESEAEEEQPDEHMDVEVESGDDGGSVEDVELGGDDEDEDESDEESDEDEGEDEDEEDEDDEDDEEDDGPKLNGFIDDEAEEEYSEDESDNESE</sequence>
<dbReference type="AlphaFoldDB" id="A0A4Y9Z859"/>
<feature type="domain" description="Small-subunit processome Utp12" evidence="5">
    <location>
        <begin position="130"/>
        <end position="219"/>
    </location>
</feature>
<accession>A0A4Y9Z859</accession>
<feature type="region of interest" description="Disordered" evidence="4">
    <location>
        <begin position="1"/>
        <end position="83"/>
    </location>
</feature>
<feature type="compositionally biased region" description="Basic residues" evidence="4">
    <location>
        <begin position="238"/>
        <end position="249"/>
    </location>
</feature>
<dbReference type="EMBL" id="SEKV01000001">
    <property type="protein sequence ID" value="TFY70053.1"/>
    <property type="molecule type" value="Genomic_DNA"/>
</dbReference>
<dbReference type="PANTHER" id="PTHR44267:SF1">
    <property type="entry name" value="WD REPEAT-CONTAINING PROTEIN 43"/>
    <property type="match status" value="1"/>
</dbReference>
<evidence type="ECO:0000313" key="7">
    <source>
        <dbReference type="Proteomes" id="UP000298390"/>
    </source>
</evidence>
<name>A0A4Y9Z859_9APHY</name>
<dbReference type="Pfam" id="PF04003">
    <property type="entry name" value="Utp12"/>
    <property type="match status" value="1"/>
</dbReference>
<dbReference type="InterPro" id="IPR052414">
    <property type="entry name" value="U3_snoRNA-assoc_WDR"/>
</dbReference>
<dbReference type="GO" id="GO:0005730">
    <property type="term" value="C:nucleolus"/>
    <property type="evidence" value="ECO:0007669"/>
    <property type="project" value="TreeGrafter"/>
</dbReference>
<dbReference type="GO" id="GO:0000462">
    <property type="term" value="P:maturation of SSU-rRNA from tricistronic rRNA transcript (SSU-rRNA, 5.8S rRNA, LSU-rRNA)"/>
    <property type="evidence" value="ECO:0007669"/>
    <property type="project" value="TreeGrafter"/>
</dbReference>
<gene>
    <name evidence="6" type="ORF">EVJ58_g27</name>
</gene>
<evidence type="ECO:0000256" key="2">
    <source>
        <dbReference type="ARBA" id="ARBA00023242"/>
    </source>
</evidence>
<keyword evidence="2" id="KW-0539">Nucleus</keyword>
<feature type="compositionally biased region" description="Acidic residues" evidence="4">
    <location>
        <begin position="254"/>
        <end position="263"/>
    </location>
</feature>
<evidence type="ECO:0000259" key="5">
    <source>
        <dbReference type="Pfam" id="PF04003"/>
    </source>
</evidence>
<comment type="caution">
    <text evidence="6">The sequence shown here is derived from an EMBL/GenBank/DDBJ whole genome shotgun (WGS) entry which is preliminary data.</text>
</comment>
<dbReference type="STRING" id="34475.A0A4Y9Z859"/>
<reference evidence="6 7" key="1">
    <citation type="submission" date="2019-01" db="EMBL/GenBank/DDBJ databases">
        <title>Genome sequencing of the rare red list fungi Fomitopsis rosea.</title>
        <authorList>
            <person name="Buettner E."/>
            <person name="Kellner H."/>
        </authorList>
    </citation>
    <scope>NUCLEOTIDE SEQUENCE [LARGE SCALE GENOMIC DNA]</scope>
    <source>
        <strain evidence="6 7">DSM 105464</strain>
    </source>
</reference>
<dbReference type="Proteomes" id="UP000298390">
    <property type="component" value="Unassembled WGS sequence"/>
</dbReference>
<feature type="region of interest" description="Disordered" evidence="4">
    <location>
        <begin position="226"/>
        <end position="347"/>
    </location>
</feature>
<dbReference type="InterPro" id="IPR007148">
    <property type="entry name" value="SSU_processome_Utp12"/>
</dbReference>
<comment type="similarity">
    <text evidence="3">Belongs to the UTP5 family.</text>
</comment>
<organism evidence="6 7">
    <name type="scientific">Rhodofomes roseus</name>
    <dbReference type="NCBI Taxonomy" id="34475"/>
    <lineage>
        <taxon>Eukaryota</taxon>
        <taxon>Fungi</taxon>
        <taxon>Dikarya</taxon>
        <taxon>Basidiomycota</taxon>
        <taxon>Agaricomycotina</taxon>
        <taxon>Agaricomycetes</taxon>
        <taxon>Polyporales</taxon>
        <taxon>Rhodofomes</taxon>
    </lineage>
</organism>
<protein>
    <recommendedName>
        <fullName evidence="5">Small-subunit processome Utp12 domain-containing protein</fullName>
    </recommendedName>
</protein>
<evidence type="ECO:0000256" key="3">
    <source>
        <dbReference type="ARBA" id="ARBA00038335"/>
    </source>
</evidence>
<evidence type="ECO:0000256" key="1">
    <source>
        <dbReference type="ARBA" id="ARBA00004123"/>
    </source>
</evidence>